<dbReference type="Proteomes" id="UP001165960">
    <property type="component" value="Unassembled WGS sequence"/>
</dbReference>
<organism evidence="1 2">
    <name type="scientific">Entomophthora muscae</name>
    <dbReference type="NCBI Taxonomy" id="34485"/>
    <lineage>
        <taxon>Eukaryota</taxon>
        <taxon>Fungi</taxon>
        <taxon>Fungi incertae sedis</taxon>
        <taxon>Zoopagomycota</taxon>
        <taxon>Entomophthoromycotina</taxon>
        <taxon>Entomophthoromycetes</taxon>
        <taxon>Entomophthorales</taxon>
        <taxon>Entomophthoraceae</taxon>
        <taxon>Entomophthora</taxon>
    </lineage>
</organism>
<keyword evidence="2" id="KW-1185">Reference proteome</keyword>
<protein>
    <submittedName>
        <fullName evidence="1">Uncharacterized protein</fullName>
    </submittedName>
</protein>
<proteinExistence type="predicted"/>
<name>A0ACC2TCZ8_9FUNG</name>
<comment type="caution">
    <text evidence="1">The sequence shown here is derived from an EMBL/GenBank/DDBJ whole genome shotgun (WGS) entry which is preliminary data.</text>
</comment>
<evidence type="ECO:0000313" key="2">
    <source>
        <dbReference type="Proteomes" id="UP001165960"/>
    </source>
</evidence>
<reference evidence="1" key="1">
    <citation type="submission" date="2022-04" db="EMBL/GenBank/DDBJ databases">
        <title>Genome of the entomopathogenic fungus Entomophthora muscae.</title>
        <authorList>
            <person name="Elya C."/>
            <person name="Lovett B.R."/>
            <person name="Lee E."/>
            <person name="Macias A.M."/>
            <person name="Hajek A.E."/>
            <person name="De Bivort B.L."/>
            <person name="Kasson M.T."/>
            <person name="De Fine Licht H.H."/>
            <person name="Stajich J.E."/>
        </authorList>
    </citation>
    <scope>NUCLEOTIDE SEQUENCE</scope>
    <source>
        <strain evidence="1">Berkeley</strain>
    </source>
</reference>
<dbReference type="EMBL" id="QTSX02002994">
    <property type="protein sequence ID" value="KAJ9072544.1"/>
    <property type="molecule type" value="Genomic_DNA"/>
</dbReference>
<evidence type="ECO:0000313" key="1">
    <source>
        <dbReference type="EMBL" id="KAJ9072544.1"/>
    </source>
</evidence>
<sequence length="114" mass="12365">MPSNLQQMGNKLLILSTHEIVNFPSLKTWAQGQDSNPGLDLLWGACPKDQRASCPRFPGIEPPQAEAEDNFLDDNIGQALDTTVPNERSGTLPNGGKEIPTISLIRLKSTLVAN</sequence>
<gene>
    <name evidence="1" type="ORF">DSO57_1026398</name>
</gene>
<accession>A0ACC2TCZ8</accession>